<gene>
    <name evidence="1" type="ORF">F4820DRAFT_453633</name>
</gene>
<evidence type="ECO:0000313" key="2">
    <source>
        <dbReference type="Proteomes" id="UP001497700"/>
    </source>
</evidence>
<reference evidence="1 2" key="1">
    <citation type="journal article" date="2022" name="New Phytol.">
        <title>Ecological generalism drives hyperdiversity of secondary metabolite gene clusters in xylarialean endophytes.</title>
        <authorList>
            <person name="Franco M.E.E."/>
            <person name="Wisecaver J.H."/>
            <person name="Arnold A.E."/>
            <person name="Ju Y.M."/>
            <person name="Slot J.C."/>
            <person name="Ahrendt S."/>
            <person name="Moore L.P."/>
            <person name="Eastman K.E."/>
            <person name="Scott K."/>
            <person name="Konkel Z."/>
            <person name="Mondo S.J."/>
            <person name="Kuo A."/>
            <person name="Hayes R.D."/>
            <person name="Haridas S."/>
            <person name="Andreopoulos B."/>
            <person name="Riley R."/>
            <person name="LaButti K."/>
            <person name="Pangilinan J."/>
            <person name="Lipzen A."/>
            <person name="Amirebrahimi M."/>
            <person name="Yan J."/>
            <person name="Adam C."/>
            <person name="Keymanesh K."/>
            <person name="Ng V."/>
            <person name="Louie K."/>
            <person name="Northen T."/>
            <person name="Drula E."/>
            <person name="Henrissat B."/>
            <person name="Hsieh H.M."/>
            <person name="Youens-Clark K."/>
            <person name="Lutzoni F."/>
            <person name="Miadlikowska J."/>
            <person name="Eastwood D.C."/>
            <person name="Hamelin R.C."/>
            <person name="Grigoriev I.V."/>
            <person name="U'Ren J.M."/>
        </authorList>
    </citation>
    <scope>NUCLEOTIDE SEQUENCE [LARGE SCALE GENOMIC DNA]</scope>
    <source>
        <strain evidence="1 2">CBS 119005</strain>
    </source>
</reference>
<proteinExistence type="predicted"/>
<sequence length="383" mass="41988">MSNAIARLEALTKAPPKDPAERLNIYNAARKLVVATEDPFNTICRVNGSPMILTFAQVASDLGLFQKLAEASLPLSSASLADSTGANPLLLSRILRFLASNDMITETGEDAFTASGVTRTLARPGFRAGIAHTFLAIMPCLQATPKFLADTGYVNPTDVLHSPFQIAHKTDKPSYAWAMGQPKLMEDFNLWMAEQHQGQRTWLDVFDFAGHVDGSSAETLVFVDVGGGIGQQCALIKTVFPHLPGRVVLQDQPFVLPHAIPTDGVEKLSFDFWTEQPLKDARIYYMRNILEDYPDDKAITIIANTLPAMTSDSILIIDEMIIPNRGASSRSTLQDMTMMTSLASTERTERQWDTLLDRAGLRTLQKTAYNAATGESIIVTVPK</sequence>
<dbReference type="EMBL" id="MU393617">
    <property type="protein sequence ID" value="KAI4859717.1"/>
    <property type="molecule type" value="Genomic_DNA"/>
</dbReference>
<name>A0ACB9YK00_9PEZI</name>
<comment type="caution">
    <text evidence="1">The sequence shown here is derived from an EMBL/GenBank/DDBJ whole genome shotgun (WGS) entry which is preliminary data.</text>
</comment>
<organism evidence="1 2">
    <name type="scientific">Hypoxylon rubiginosum</name>
    <dbReference type="NCBI Taxonomy" id="110542"/>
    <lineage>
        <taxon>Eukaryota</taxon>
        <taxon>Fungi</taxon>
        <taxon>Dikarya</taxon>
        <taxon>Ascomycota</taxon>
        <taxon>Pezizomycotina</taxon>
        <taxon>Sordariomycetes</taxon>
        <taxon>Xylariomycetidae</taxon>
        <taxon>Xylariales</taxon>
        <taxon>Hypoxylaceae</taxon>
        <taxon>Hypoxylon</taxon>
    </lineage>
</organism>
<keyword evidence="2" id="KW-1185">Reference proteome</keyword>
<dbReference type="Proteomes" id="UP001497700">
    <property type="component" value="Unassembled WGS sequence"/>
</dbReference>
<protein>
    <submittedName>
        <fullName evidence="1">S-adenosyl-L-methionine-dependent methyltransferase</fullName>
    </submittedName>
</protein>
<evidence type="ECO:0000313" key="1">
    <source>
        <dbReference type="EMBL" id="KAI4859717.1"/>
    </source>
</evidence>
<accession>A0ACB9YK00</accession>
<keyword evidence="1" id="KW-0489">Methyltransferase</keyword>
<keyword evidence="1" id="KW-0808">Transferase</keyword>